<evidence type="ECO:0000313" key="2">
    <source>
        <dbReference type="EMBL" id="QJI53039.1"/>
    </source>
</evidence>
<protein>
    <submittedName>
        <fullName evidence="2">Uncharacterized protein</fullName>
    </submittedName>
</protein>
<organism evidence="2 3">
    <name type="scientific">Xanthomonas phage FoX4</name>
    <dbReference type="NCBI Taxonomy" id="2723900"/>
    <lineage>
        <taxon>Viruses</taxon>
        <taxon>Duplodnaviria</taxon>
        <taxon>Heunggongvirae</taxon>
        <taxon>Uroviricota</taxon>
        <taxon>Caudoviricetes</taxon>
        <taxon>Foxquatrovirus</taxon>
        <taxon>Foxquatrovirus fox4</taxon>
    </lineage>
</organism>
<evidence type="ECO:0000256" key="1">
    <source>
        <dbReference type="SAM" id="Phobius"/>
    </source>
</evidence>
<reference evidence="2" key="1">
    <citation type="submission" date="2020-03" db="EMBL/GenBank/DDBJ databases">
        <title>Development of an integrated pest management strategy to control Xanthomonas campestris pv. campestris by using bacteriophages.</title>
        <authorList>
            <person name="Holtappels D."/>
            <person name="Rombouts S."/>
            <person name="Lavigne R."/>
            <person name="Wagemans J."/>
        </authorList>
    </citation>
    <scope>NUCLEOTIDE SEQUENCE</scope>
</reference>
<keyword evidence="1" id="KW-0812">Transmembrane</keyword>
<dbReference type="EMBL" id="MT161385">
    <property type="protein sequence ID" value="QJI53039.1"/>
    <property type="molecule type" value="Genomic_DNA"/>
</dbReference>
<evidence type="ECO:0000313" key="3">
    <source>
        <dbReference type="Proteomes" id="UP000671952"/>
    </source>
</evidence>
<proteinExistence type="predicted"/>
<keyword evidence="3" id="KW-1185">Reference proteome</keyword>
<keyword evidence="1" id="KW-0472">Membrane</keyword>
<sequence>MPQPTDAVIPITHATFAMVVVALLAWCLRGAAEHRTHRND</sequence>
<gene>
    <name evidence="2" type="ORF">XccvBFoX4_gp85</name>
</gene>
<feature type="transmembrane region" description="Helical" evidence="1">
    <location>
        <begin position="7"/>
        <end position="28"/>
    </location>
</feature>
<accession>A0A858WJB9</accession>
<name>A0A858WJB9_9CAUD</name>
<dbReference type="Proteomes" id="UP000671952">
    <property type="component" value="Segment"/>
</dbReference>
<keyword evidence="1" id="KW-1133">Transmembrane helix</keyword>